<feature type="compositionally biased region" description="Low complexity" evidence="1">
    <location>
        <begin position="252"/>
        <end position="269"/>
    </location>
</feature>
<dbReference type="InterPro" id="IPR012337">
    <property type="entry name" value="RNaseH-like_sf"/>
</dbReference>
<feature type="compositionally biased region" description="Low complexity" evidence="1">
    <location>
        <begin position="94"/>
        <end position="106"/>
    </location>
</feature>
<dbReference type="KEGG" id="vcn:VOLCADRAFT_91414"/>
<dbReference type="AlphaFoldDB" id="D8TX06"/>
<sequence length="484" mass="49183">MPYMPYTHFAVHVVITSFGEKVWSVRPLTRELCEYAAVDVRYLHLLAEALSPRMNRELADKVLRESARRTTATLMSNNKDLRAAAPVMIVRYQSSPSSTSSGSTSSAGGRVSNTSRPVPASGGGGGGSRYVSPRMGLMEWLTAALLLRYDRHGLTVSEPLSLRPAAQVAVAAVAAAEAEAKADSPAAVPSTLPPPQRQLLAATEVPRLHPVASIFLDGGADDPQTPTPPGAVAAVAAAAVTSTPSSPPPLLPVTSQQQQTTSASSSAAAVNPTESAVAVAAPAAAATSATPAPRGFPPMETELAADHAAVASAPPATGVLVSSLAGTIDSQLQPAAAALAAPAPAVTAPAAARSSLTDIVVDGSVMDQQQASLSFPTFPGGGAAAVAPSGAVVAMEPAAVAAAAAAAACSDRHPVMGRPATAAALSPLWLDLRTKYECVDADEEQKLARLAAVWLLLSQQGLVKQATGPGALGRRDPGLCWLLR</sequence>
<reference evidence="2 3" key="1">
    <citation type="journal article" date="2010" name="Science">
        <title>Genomic analysis of organismal complexity in the multicellular green alga Volvox carteri.</title>
        <authorList>
            <person name="Prochnik S.E."/>
            <person name="Umen J."/>
            <person name="Nedelcu A.M."/>
            <person name="Hallmann A."/>
            <person name="Miller S.M."/>
            <person name="Nishii I."/>
            <person name="Ferris P."/>
            <person name="Kuo A."/>
            <person name="Mitros T."/>
            <person name="Fritz-Laylin L.K."/>
            <person name="Hellsten U."/>
            <person name="Chapman J."/>
            <person name="Simakov O."/>
            <person name="Rensing S.A."/>
            <person name="Terry A."/>
            <person name="Pangilinan J."/>
            <person name="Kapitonov V."/>
            <person name="Jurka J."/>
            <person name="Salamov A."/>
            <person name="Shapiro H."/>
            <person name="Schmutz J."/>
            <person name="Grimwood J."/>
            <person name="Lindquist E."/>
            <person name="Lucas S."/>
            <person name="Grigoriev I.V."/>
            <person name="Schmitt R."/>
            <person name="Kirk D."/>
            <person name="Rokhsar D.S."/>
        </authorList>
    </citation>
    <scope>NUCLEOTIDE SEQUENCE [LARGE SCALE GENOMIC DNA]</scope>
    <source>
        <strain evidence="3">f. Nagariensis / Eve</strain>
    </source>
</reference>
<dbReference type="Gene3D" id="3.30.420.10">
    <property type="entry name" value="Ribonuclease H-like superfamily/Ribonuclease H"/>
    <property type="match status" value="1"/>
</dbReference>
<dbReference type="InParanoid" id="D8TX06"/>
<protein>
    <submittedName>
        <fullName evidence="2">Uncharacterized protein</fullName>
    </submittedName>
</protein>
<dbReference type="GO" id="GO:0003676">
    <property type="term" value="F:nucleic acid binding"/>
    <property type="evidence" value="ECO:0007669"/>
    <property type="project" value="InterPro"/>
</dbReference>
<dbReference type="PANTHER" id="PTHR43040">
    <property type="entry name" value="RIBONUCLEASE D"/>
    <property type="match status" value="1"/>
</dbReference>
<name>D8TX06_VOLCA</name>
<evidence type="ECO:0000256" key="1">
    <source>
        <dbReference type="SAM" id="MobiDB-lite"/>
    </source>
</evidence>
<gene>
    <name evidence="2" type="ORF">VOLCADRAFT_91414</name>
</gene>
<dbReference type="GeneID" id="9618432"/>
<dbReference type="RefSeq" id="XP_002950933.1">
    <property type="nucleotide sequence ID" value="XM_002950887.1"/>
</dbReference>
<organism evidence="3">
    <name type="scientific">Volvox carteri f. nagariensis</name>
    <dbReference type="NCBI Taxonomy" id="3068"/>
    <lineage>
        <taxon>Eukaryota</taxon>
        <taxon>Viridiplantae</taxon>
        <taxon>Chlorophyta</taxon>
        <taxon>core chlorophytes</taxon>
        <taxon>Chlorophyceae</taxon>
        <taxon>CS clade</taxon>
        <taxon>Chlamydomonadales</taxon>
        <taxon>Volvocaceae</taxon>
        <taxon>Volvox</taxon>
    </lineage>
</organism>
<feature type="region of interest" description="Disordered" evidence="1">
    <location>
        <begin position="243"/>
        <end position="269"/>
    </location>
</feature>
<evidence type="ECO:0000313" key="2">
    <source>
        <dbReference type="EMBL" id="EFJ47827.1"/>
    </source>
</evidence>
<feature type="region of interest" description="Disordered" evidence="1">
    <location>
        <begin position="94"/>
        <end position="127"/>
    </location>
</feature>
<dbReference type="Proteomes" id="UP000001058">
    <property type="component" value="Unassembled WGS sequence"/>
</dbReference>
<keyword evidence="3" id="KW-1185">Reference proteome</keyword>
<proteinExistence type="predicted"/>
<evidence type="ECO:0000313" key="3">
    <source>
        <dbReference type="Proteomes" id="UP000001058"/>
    </source>
</evidence>
<dbReference type="SUPFAM" id="SSF53098">
    <property type="entry name" value="Ribonuclease H-like"/>
    <property type="match status" value="1"/>
</dbReference>
<accession>D8TX06</accession>
<dbReference type="PANTHER" id="PTHR43040:SF1">
    <property type="entry name" value="RIBONUCLEASE D"/>
    <property type="match status" value="1"/>
</dbReference>
<dbReference type="EMBL" id="GL378342">
    <property type="protein sequence ID" value="EFJ47827.1"/>
    <property type="molecule type" value="Genomic_DNA"/>
</dbReference>
<dbReference type="InterPro" id="IPR036397">
    <property type="entry name" value="RNaseH_sf"/>
</dbReference>